<dbReference type="EMBL" id="BARS01022522">
    <property type="protein sequence ID" value="GAG01186.1"/>
    <property type="molecule type" value="Genomic_DNA"/>
</dbReference>
<dbReference type="Gene3D" id="2.60.120.200">
    <property type="match status" value="1"/>
</dbReference>
<evidence type="ECO:0000313" key="1">
    <source>
        <dbReference type="EMBL" id="GAG01186.1"/>
    </source>
</evidence>
<sequence>PAGDGTRGDPLTDFDGSGQCYLTDNRDGNSDVDGGPTRLISPILDVSETVDPTLSYARWFTNDDLDQDRMDVEISDDDGDSWTLIESVSDTEGWIERTVTIADYVDLTAQVRVRFGVVDNPNNSVTEAGVDAVTILDITCSDFINGDFDGDGDVDLDDFVHWGGCLTGPDNGPCDAGCDVFDFDADADVDLDDFAKFQAAFTDG</sequence>
<dbReference type="AlphaFoldDB" id="X0VKV3"/>
<evidence type="ECO:0008006" key="2">
    <source>
        <dbReference type="Google" id="ProtNLM"/>
    </source>
</evidence>
<dbReference type="InterPro" id="IPR018247">
    <property type="entry name" value="EF_Hand_1_Ca_BS"/>
</dbReference>
<proteinExistence type="predicted"/>
<name>X0VKV3_9ZZZZ</name>
<gene>
    <name evidence="1" type="ORF">S01H1_36002</name>
</gene>
<accession>X0VKV3</accession>
<reference evidence="1" key="1">
    <citation type="journal article" date="2014" name="Front. Microbiol.">
        <title>High frequency of phylogenetically diverse reductive dehalogenase-homologous genes in deep subseafloor sedimentary metagenomes.</title>
        <authorList>
            <person name="Kawai M."/>
            <person name="Futagami T."/>
            <person name="Toyoda A."/>
            <person name="Takaki Y."/>
            <person name="Nishi S."/>
            <person name="Hori S."/>
            <person name="Arai W."/>
            <person name="Tsubouchi T."/>
            <person name="Morono Y."/>
            <person name="Uchiyama I."/>
            <person name="Ito T."/>
            <person name="Fujiyama A."/>
            <person name="Inagaki F."/>
            <person name="Takami H."/>
        </authorList>
    </citation>
    <scope>NUCLEOTIDE SEQUENCE</scope>
    <source>
        <strain evidence="1">Expedition CK06-06</strain>
    </source>
</reference>
<comment type="caution">
    <text evidence="1">The sequence shown here is derived from an EMBL/GenBank/DDBJ whole genome shotgun (WGS) entry which is preliminary data.</text>
</comment>
<feature type="non-terminal residue" evidence="1">
    <location>
        <position position="1"/>
    </location>
</feature>
<organism evidence="1">
    <name type="scientific">marine sediment metagenome</name>
    <dbReference type="NCBI Taxonomy" id="412755"/>
    <lineage>
        <taxon>unclassified sequences</taxon>
        <taxon>metagenomes</taxon>
        <taxon>ecological metagenomes</taxon>
    </lineage>
</organism>
<protein>
    <recommendedName>
        <fullName evidence="2">MAM domain-containing protein</fullName>
    </recommendedName>
</protein>
<dbReference type="PROSITE" id="PS00018">
    <property type="entry name" value="EF_HAND_1"/>
    <property type="match status" value="1"/>
</dbReference>